<organism evidence="1 2">
    <name type="scientific">Szabonella alba</name>
    <dbReference type="NCBI Taxonomy" id="2804194"/>
    <lineage>
        <taxon>Bacteria</taxon>
        <taxon>Pseudomonadati</taxon>
        <taxon>Pseudomonadota</taxon>
        <taxon>Alphaproteobacteria</taxon>
        <taxon>Rhodobacterales</taxon>
        <taxon>Paracoccaceae</taxon>
        <taxon>Szabonella</taxon>
    </lineage>
</organism>
<sequence>MTRQMLIYENAEVITREAHGDLCVAPVTGLGFAAGLNSLPLLAAEFEQIAAQCPIVFAGEGEAMTPVALLGLAEGQNLFIDANGKWTARYLPAFLRRYPFIFTETPGDEDRLTLCIDTGFEAVNREGRGERLFDSDRNRTQYLENALNFTSEYQTAFRATRMLTARLRELDLMEPASINATLPDGQKLVLGGFQRVQPDRVHALNDAEILALYRSRMLDMIHLHLASLGQMQTLLDRLNLRMAAAKAA</sequence>
<accession>A0A8K0V868</accession>
<dbReference type="AlphaFoldDB" id="A0A8K0V868"/>
<name>A0A8K0V868_9RHOB</name>
<evidence type="ECO:0000313" key="2">
    <source>
        <dbReference type="Proteomes" id="UP000648908"/>
    </source>
</evidence>
<protein>
    <submittedName>
        <fullName evidence="1">SapC family protein</fullName>
    </submittedName>
</protein>
<proteinExistence type="predicted"/>
<dbReference type="Pfam" id="PF07277">
    <property type="entry name" value="SapC"/>
    <property type="match status" value="1"/>
</dbReference>
<dbReference type="RefSeq" id="WP_202687983.1">
    <property type="nucleotide sequence ID" value="NZ_JAESVN010000003.1"/>
</dbReference>
<comment type="caution">
    <text evidence="1">The sequence shown here is derived from an EMBL/GenBank/DDBJ whole genome shotgun (WGS) entry which is preliminary data.</text>
</comment>
<reference evidence="1" key="1">
    <citation type="submission" date="2021-01" db="EMBL/GenBank/DDBJ databases">
        <title>Tabrizicola alba sp. nov. a motile alkaliphilic bacterium isolated from a soda lake.</title>
        <authorList>
            <person name="Szuroczki S."/>
            <person name="Abbaszade G."/>
            <person name="Schumann P."/>
            <person name="Toth E."/>
        </authorList>
    </citation>
    <scope>NUCLEOTIDE SEQUENCE</scope>
    <source>
        <strain evidence="1">DMG-N-6</strain>
    </source>
</reference>
<dbReference type="Proteomes" id="UP000648908">
    <property type="component" value="Unassembled WGS sequence"/>
</dbReference>
<dbReference type="EMBL" id="JAESVN010000003">
    <property type="protein sequence ID" value="MBL4917153.1"/>
    <property type="molecule type" value="Genomic_DNA"/>
</dbReference>
<evidence type="ECO:0000313" key="1">
    <source>
        <dbReference type="EMBL" id="MBL4917153.1"/>
    </source>
</evidence>
<keyword evidence="2" id="KW-1185">Reference proteome</keyword>
<gene>
    <name evidence="1" type="ORF">JL811_07950</name>
</gene>
<dbReference type="InterPro" id="IPR010836">
    <property type="entry name" value="SapC"/>
</dbReference>